<reference evidence="2" key="2">
    <citation type="submission" date="2015-01" db="EMBL/GenBank/DDBJ databases">
        <title>Evolutionary Origins and Diversification of the Mycorrhizal Mutualists.</title>
        <authorList>
            <consortium name="DOE Joint Genome Institute"/>
            <consortium name="Mycorrhizal Genomics Consortium"/>
            <person name="Kohler A."/>
            <person name="Kuo A."/>
            <person name="Nagy L.G."/>
            <person name="Floudas D."/>
            <person name="Copeland A."/>
            <person name="Barry K.W."/>
            <person name="Cichocki N."/>
            <person name="Veneault-Fourrey C."/>
            <person name="LaButti K."/>
            <person name="Lindquist E.A."/>
            <person name="Lipzen A."/>
            <person name="Lundell T."/>
            <person name="Morin E."/>
            <person name="Murat C."/>
            <person name="Riley R."/>
            <person name="Ohm R."/>
            <person name="Sun H."/>
            <person name="Tunlid A."/>
            <person name="Henrissat B."/>
            <person name="Grigoriev I.V."/>
            <person name="Hibbett D.S."/>
            <person name="Martin F."/>
        </authorList>
    </citation>
    <scope>NUCLEOTIDE SEQUENCE [LARGE SCALE GENOMIC DNA]</scope>
    <source>
        <strain evidence="2">Ve08.2h10</strain>
    </source>
</reference>
<sequence length="123" mass="13714">VDSAIINHVRELHTPPSHPVFELVPVTFQQYAQLYYDELGAPPVTHSNVWDVYQSLLSRFQEWNVIPANLIAEWSAPASSEASEGDDHIDIPLLADLQELPFIINTDGSYYMGEVNNGHGLGL</sequence>
<dbReference type="EMBL" id="KN827416">
    <property type="protein sequence ID" value="KIK76560.1"/>
    <property type="molecule type" value="Genomic_DNA"/>
</dbReference>
<evidence type="ECO:0000313" key="2">
    <source>
        <dbReference type="Proteomes" id="UP000054538"/>
    </source>
</evidence>
<feature type="non-terminal residue" evidence="1">
    <location>
        <position position="1"/>
    </location>
</feature>
<dbReference type="HOGENOM" id="CLU_139893_0_0_1"/>
<protein>
    <submittedName>
        <fullName evidence="1">Uncharacterized protein</fullName>
    </submittedName>
</protein>
<dbReference type="OrthoDB" id="2689957at2759"/>
<organism evidence="1 2">
    <name type="scientific">Paxillus rubicundulus Ve08.2h10</name>
    <dbReference type="NCBI Taxonomy" id="930991"/>
    <lineage>
        <taxon>Eukaryota</taxon>
        <taxon>Fungi</taxon>
        <taxon>Dikarya</taxon>
        <taxon>Basidiomycota</taxon>
        <taxon>Agaricomycotina</taxon>
        <taxon>Agaricomycetes</taxon>
        <taxon>Agaricomycetidae</taxon>
        <taxon>Boletales</taxon>
        <taxon>Paxilineae</taxon>
        <taxon>Paxillaceae</taxon>
        <taxon>Paxillus</taxon>
    </lineage>
</organism>
<name>A0A0D0DFL6_9AGAM</name>
<evidence type="ECO:0000313" key="1">
    <source>
        <dbReference type="EMBL" id="KIK76560.1"/>
    </source>
</evidence>
<accession>A0A0D0DFL6</accession>
<keyword evidence="2" id="KW-1185">Reference proteome</keyword>
<gene>
    <name evidence="1" type="ORF">PAXRUDRAFT_169548</name>
</gene>
<proteinExistence type="predicted"/>
<dbReference type="STRING" id="930991.A0A0D0DFL6"/>
<dbReference type="InParanoid" id="A0A0D0DFL6"/>
<dbReference type="Proteomes" id="UP000054538">
    <property type="component" value="Unassembled WGS sequence"/>
</dbReference>
<dbReference type="AlphaFoldDB" id="A0A0D0DFL6"/>
<reference evidence="1 2" key="1">
    <citation type="submission" date="2014-04" db="EMBL/GenBank/DDBJ databases">
        <authorList>
            <consortium name="DOE Joint Genome Institute"/>
            <person name="Kuo A."/>
            <person name="Kohler A."/>
            <person name="Jargeat P."/>
            <person name="Nagy L.G."/>
            <person name="Floudas D."/>
            <person name="Copeland A."/>
            <person name="Barry K.W."/>
            <person name="Cichocki N."/>
            <person name="Veneault-Fourrey C."/>
            <person name="LaButti K."/>
            <person name="Lindquist E.A."/>
            <person name="Lipzen A."/>
            <person name="Lundell T."/>
            <person name="Morin E."/>
            <person name="Murat C."/>
            <person name="Sun H."/>
            <person name="Tunlid A."/>
            <person name="Henrissat B."/>
            <person name="Grigoriev I.V."/>
            <person name="Hibbett D.S."/>
            <person name="Martin F."/>
            <person name="Nordberg H.P."/>
            <person name="Cantor M.N."/>
            <person name="Hua S.X."/>
        </authorList>
    </citation>
    <scope>NUCLEOTIDE SEQUENCE [LARGE SCALE GENOMIC DNA]</scope>
    <source>
        <strain evidence="1 2">Ve08.2h10</strain>
    </source>
</reference>